<evidence type="ECO:0000259" key="12">
    <source>
        <dbReference type="Pfam" id="PF07685"/>
    </source>
</evidence>
<accession>A0A9J6RKJ5</accession>
<dbReference type="AlphaFoldDB" id="A0A9J6RKJ5"/>
<evidence type="ECO:0000256" key="5">
    <source>
        <dbReference type="ARBA" id="ARBA00022598"/>
    </source>
</evidence>
<dbReference type="Proteomes" id="UP001069090">
    <property type="component" value="Unassembled WGS sequence"/>
</dbReference>
<evidence type="ECO:0000256" key="4">
    <source>
        <dbReference type="ARBA" id="ARBA00022573"/>
    </source>
</evidence>
<evidence type="ECO:0000256" key="3">
    <source>
        <dbReference type="ARBA" id="ARBA00006205"/>
    </source>
</evidence>
<comment type="pathway">
    <text evidence="2">Cofactor biosynthesis; adenosylcobalamin biosynthesis.</text>
</comment>
<dbReference type="InterPro" id="IPR004484">
    <property type="entry name" value="CbiA/CobB_synth"/>
</dbReference>
<evidence type="ECO:0000259" key="11">
    <source>
        <dbReference type="Pfam" id="PF01656"/>
    </source>
</evidence>
<dbReference type="GO" id="GO:0042242">
    <property type="term" value="F:cobyrinic acid a,c-diamide synthase activity"/>
    <property type="evidence" value="ECO:0007669"/>
    <property type="project" value="InterPro"/>
</dbReference>
<dbReference type="PANTHER" id="PTHR43873">
    <property type="entry name" value="COBYRINATE A,C-DIAMIDE SYNTHASE"/>
    <property type="match status" value="1"/>
</dbReference>
<evidence type="ECO:0000256" key="1">
    <source>
        <dbReference type="ARBA" id="ARBA00001946"/>
    </source>
</evidence>
<dbReference type="Pfam" id="PF01656">
    <property type="entry name" value="CbiA"/>
    <property type="match status" value="1"/>
</dbReference>
<evidence type="ECO:0000313" key="13">
    <source>
        <dbReference type="EMBL" id="MCZ0864922.1"/>
    </source>
</evidence>
<dbReference type="GO" id="GO:0005524">
    <property type="term" value="F:ATP binding"/>
    <property type="evidence" value="ECO:0007669"/>
    <property type="project" value="UniProtKB-KW"/>
</dbReference>
<dbReference type="InterPro" id="IPR029062">
    <property type="entry name" value="Class_I_gatase-like"/>
</dbReference>
<keyword evidence="6" id="KW-0547">Nucleotide-binding</keyword>
<feature type="region of interest" description="Disordered" evidence="10">
    <location>
        <begin position="378"/>
        <end position="401"/>
    </location>
</feature>
<dbReference type="Gene3D" id="3.40.50.300">
    <property type="entry name" value="P-loop containing nucleotide triphosphate hydrolases"/>
    <property type="match status" value="2"/>
</dbReference>
<dbReference type="InterPro" id="IPR002586">
    <property type="entry name" value="CobQ/CobB/MinD/ParA_Nub-bd_dom"/>
</dbReference>
<keyword evidence="9" id="KW-0315">Glutamine amidotransferase</keyword>
<keyword evidence="8" id="KW-0460">Magnesium</keyword>
<dbReference type="RefSeq" id="WP_258331075.1">
    <property type="nucleotide sequence ID" value="NZ_JAPTGG010000004.1"/>
</dbReference>
<dbReference type="SUPFAM" id="SSF52317">
    <property type="entry name" value="Class I glutamine amidotransferase-like"/>
    <property type="match status" value="1"/>
</dbReference>
<comment type="similarity">
    <text evidence="3">Belongs to the CobB/CobQ family. CobQ subfamily.</text>
</comment>
<keyword evidence="7" id="KW-0067">ATP-binding</keyword>
<keyword evidence="5" id="KW-0436">Ligase</keyword>
<evidence type="ECO:0000256" key="7">
    <source>
        <dbReference type="ARBA" id="ARBA00022840"/>
    </source>
</evidence>
<evidence type="ECO:0000313" key="14">
    <source>
        <dbReference type="Proteomes" id="UP001069090"/>
    </source>
</evidence>
<name>A0A9J6RKJ5_9GAMM</name>
<dbReference type="InterPro" id="IPR011698">
    <property type="entry name" value="GATase_3"/>
</dbReference>
<proteinExistence type="inferred from homology"/>
<feature type="domain" description="CobB/CobQ-like glutamine amidotransferase" evidence="12">
    <location>
        <begin position="246"/>
        <end position="427"/>
    </location>
</feature>
<dbReference type="InterPro" id="IPR027417">
    <property type="entry name" value="P-loop_NTPase"/>
</dbReference>
<comment type="cofactor">
    <cofactor evidence="1">
        <name>Mg(2+)</name>
        <dbReference type="ChEBI" id="CHEBI:18420"/>
    </cofactor>
</comment>
<gene>
    <name evidence="13" type="ORF">O0V09_06900</name>
</gene>
<dbReference type="EMBL" id="JAPTGG010000004">
    <property type="protein sequence ID" value="MCZ0864922.1"/>
    <property type="molecule type" value="Genomic_DNA"/>
</dbReference>
<evidence type="ECO:0000256" key="2">
    <source>
        <dbReference type="ARBA" id="ARBA00004953"/>
    </source>
</evidence>
<organism evidence="13 14">
    <name type="scientific">Dasania phycosphaerae</name>
    <dbReference type="NCBI Taxonomy" id="2950436"/>
    <lineage>
        <taxon>Bacteria</taxon>
        <taxon>Pseudomonadati</taxon>
        <taxon>Pseudomonadota</taxon>
        <taxon>Gammaproteobacteria</taxon>
        <taxon>Cellvibrionales</taxon>
        <taxon>Spongiibacteraceae</taxon>
        <taxon>Dasania</taxon>
    </lineage>
</organism>
<dbReference type="GO" id="GO:0009236">
    <property type="term" value="P:cobalamin biosynthetic process"/>
    <property type="evidence" value="ECO:0007669"/>
    <property type="project" value="UniProtKB-KW"/>
</dbReference>
<reference evidence="13 14" key="1">
    <citation type="submission" date="2022-12" db="EMBL/GenBank/DDBJ databases">
        <title>Dasania phycosphaerae sp. nov., isolated from particulate material of the south coast of Korea.</title>
        <authorList>
            <person name="Jiang Y."/>
        </authorList>
    </citation>
    <scope>NUCLEOTIDE SEQUENCE [LARGE SCALE GENOMIC DNA]</scope>
    <source>
        <strain evidence="13 14">GY-19</strain>
    </source>
</reference>
<sequence length="439" mass="47141">MLSPASALCPALFITAPASGEGKTTITAALARLLSRQGKRVRVFKTGPDYLDPQILQLASRQPVVQLDMWMAGEDWCQQQLFLAAQTADLIIIEGAMGMFDGQPSSADLAARFNIPMVIVMDVKAKAQTAAVLAMGLANYRDDVQVVGLMANHCASNRHRELIEQTLPNDLPLVACLANSEQIKLPERHLGLVQAQEINTELEGLLEAGADVLVATGIADFIAGLAPVTFFEQPLAPLPALLKNLRIAVAKDVAFSFIYQANIQLLIDMGAELRYFSPLSDSVIPAADALWLPGGYPELHAQTLADNHSLLQSVNDFHRQHKPILAECGGLLYVLQSLQTLAGESYNMAGLLAGQGVMKARGGCQGMQTAALPEGELRGHAHHRSASQGTPEAMSFGRRANHPAPGEAIYREGSLTASYLHLFFPSNPTAIARLFKPVG</sequence>
<dbReference type="PROSITE" id="PS51274">
    <property type="entry name" value="GATASE_COBBQ"/>
    <property type="match status" value="1"/>
</dbReference>
<comment type="caution">
    <text evidence="13">The sequence shown here is derived from an EMBL/GenBank/DDBJ whole genome shotgun (WGS) entry which is preliminary data.</text>
</comment>
<evidence type="ECO:0000256" key="10">
    <source>
        <dbReference type="SAM" id="MobiDB-lite"/>
    </source>
</evidence>
<keyword evidence="14" id="KW-1185">Reference proteome</keyword>
<dbReference type="NCBIfam" id="NF002204">
    <property type="entry name" value="PRK01077.1"/>
    <property type="match status" value="1"/>
</dbReference>
<keyword evidence="4" id="KW-0169">Cobalamin biosynthesis</keyword>
<evidence type="ECO:0000256" key="6">
    <source>
        <dbReference type="ARBA" id="ARBA00022741"/>
    </source>
</evidence>
<dbReference type="Gene3D" id="3.40.50.880">
    <property type="match status" value="1"/>
</dbReference>
<dbReference type="SUPFAM" id="SSF52540">
    <property type="entry name" value="P-loop containing nucleoside triphosphate hydrolases"/>
    <property type="match status" value="1"/>
</dbReference>
<dbReference type="PANTHER" id="PTHR43873:SF1">
    <property type="entry name" value="COBYRINATE A,C-DIAMIDE SYNTHASE"/>
    <property type="match status" value="1"/>
</dbReference>
<dbReference type="Pfam" id="PF07685">
    <property type="entry name" value="GATase_3"/>
    <property type="match status" value="1"/>
</dbReference>
<evidence type="ECO:0000256" key="8">
    <source>
        <dbReference type="ARBA" id="ARBA00022842"/>
    </source>
</evidence>
<evidence type="ECO:0000256" key="9">
    <source>
        <dbReference type="ARBA" id="ARBA00022962"/>
    </source>
</evidence>
<protein>
    <submittedName>
        <fullName evidence="13">Cobyrinate a,c-diamide synthase</fullName>
    </submittedName>
</protein>
<feature type="domain" description="CobQ/CobB/MinD/ParA nucleotide binding" evidence="11">
    <location>
        <begin position="13"/>
        <end position="190"/>
    </location>
</feature>